<gene>
    <name evidence="9" type="primary">ectA</name>
    <name evidence="11" type="ORF">SAMN05216553_11095</name>
</gene>
<evidence type="ECO:0000313" key="11">
    <source>
        <dbReference type="EMBL" id="SDG65805.1"/>
    </source>
</evidence>
<reference evidence="12" key="1">
    <citation type="submission" date="2016-10" db="EMBL/GenBank/DDBJ databases">
        <authorList>
            <person name="Varghese N."/>
            <person name="Submissions S."/>
        </authorList>
    </citation>
    <scope>NUCLEOTIDE SEQUENCE [LARGE SCALE GENOMIC DNA]</scope>
    <source>
        <strain evidence="12">CGMCC 4.3506</strain>
    </source>
</reference>
<organism evidence="11 12">
    <name type="scientific">Lentzea fradiae</name>
    <dbReference type="NCBI Taxonomy" id="200378"/>
    <lineage>
        <taxon>Bacteria</taxon>
        <taxon>Bacillati</taxon>
        <taxon>Actinomycetota</taxon>
        <taxon>Actinomycetes</taxon>
        <taxon>Pseudonocardiales</taxon>
        <taxon>Pseudonocardiaceae</taxon>
        <taxon>Lentzea</taxon>
    </lineage>
</organism>
<comment type="catalytic activity">
    <reaction evidence="8 9">
        <text>L-2,4-diaminobutanoate + acetyl-CoA = (2S)-4-acetamido-2-aminobutanoate + CoA + H(+)</text>
        <dbReference type="Rhea" id="RHEA:16901"/>
        <dbReference type="ChEBI" id="CHEBI:15378"/>
        <dbReference type="ChEBI" id="CHEBI:57287"/>
        <dbReference type="ChEBI" id="CHEBI:57288"/>
        <dbReference type="ChEBI" id="CHEBI:58761"/>
        <dbReference type="ChEBI" id="CHEBI:58929"/>
        <dbReference type="EC" id="2.3.1.178"/>
    </reaction>
</comment>
<dbReference type="InterPro" id="IPR016181">
    <property type="entry name" value="Acyl_CoA_acyltransferase"/>
</dbReference>
<comment type="pathway">
    <text evidence="2 9">Amine and polyamine biosynthesis; ectoine biosynthesis; L-ectoine from L-aspartate 4-semialdehyde: step 2/3.</text>
</comment>
<keyword evidence="6 9" id="KW-0808">Transferase</keyword>
<evidence type="ECO:0000256" key="9">
    <source>
        <dbReference type="RuleBase" id="RU365045"/>
    </source>
</evidence>
<keyword evidence="7 9" id="KW-0012">Acyltransferase</keyword>
<evidence type="ECO:0000259" key="10">
    <source>
        <dbReference type="PROSITE" id="PS51186"/>
    </source>
</evidence>
<dbReference type="NCBIfam" id="TIGR02406">
    <property type="entry name" value="ectoine_EctA"/>
    <property type="match status" value="1"/>
</dbReference>
<dbReference type="Pfam" id="PF00583">
    <property type="entry name" value="Acetyltransf_1"/>
    <property type="match status" value="1"/>
</dbReference>
<evidence type="ECO:0000256" key="5">
    <source>
        <dbReference type="ARBA" id="ARBA00017935"/>
    </source>
</evidence>
<dbReference type="Gene3D" id="3.40.630.30">
    <property type="match status" value="1"/>
</dbReference>
<evidence type="ECO:0000256" key="7">
    <source>
        <dbReference type="ARBA" id="ARBA00023315"/>
    </source>
</evidence>
<dbReference type="PANTHER" id="PTHR43072:SF60">
    <property type="entry name" value="L-2,4-DIAMINOBUTYRIC ACID ACETYLTRANSFERASE"/>
    <property type="match status" value="1"/>
</dbReference>
<evidence type="ECO:0000256" key="1">
    <source>
        <dbReference type="ARBA" id="ARBA00003741"/>
    </source>
</evidence>
<comment type="function">
    <text evidence="1 9">Catalyzes the acetylation of L-2,4-diaminobutyrate (DABA) to gamma-N-acetyl-alpha,gamma-diaminobutyric acid (ADABA) with acetyl coenzyme A.</text>
</comment>
<keyword evidence="12" id="KW-1185">Reference proteome</keyword>
<protein>
    <recommendedName>
        <fullName evidence="5 9">L-2,4-diaminobutyric acid acetyltransferase</fullName>
        <shortName evidence="9">DABA acetyltransferase</shortName>
        <ecNumber evidence="4 9">2.3.1.178</ecNumber>
    </recommendedName>
</protein>
<accession>A0A1G7W1A8</accession>
<dbReference type="UniPathway" id="UPA00067">
    <property type="reaction ID" value="UER00122"/>
</dbReference>
<dbReference type="PROSITE" id="PS51186">
    <property type="entry name" value="GNAT"/>
    <property type="match status" value="1"/>
</dbReference>
<dbReference type="Proteomes" id="UP000199623">
    <property type="component" value="Unassembled WGS sequence"/>
</dbReference>
<dbReference type="GO" id="GO:0033816">
    <property type="term" value="F:diaminobutyrate acetyltransferase activity"/>
    <property type="evidence" value="ECO:0007669"/>
    <property type="project" value="UniProtKB-EC"/>
</dbReference>
<name>A0A1G7W1A8_9PSEU</name>
<dbReference type="PANTHER" id="PTHR43072">
    <property type="entry name" value="N-ACETYLTRANSFERASE"/>
    <property type="match status" value="1"/>
</dbReference>
<dbReference type="EMBL" id="FNCC01000010">
    <property type="protein sequence ID" value="SDG65805.1"/>
    <property type="molecule type" value="Genomic_DNA"/>
</dbReference>
<dbReference type="AlphaFoldDB" id="A0A1G7W1A8"/>
<dbReference type="InterPro" id="IPR012772">
    <property type="entry name" value="Ectoine_EctA"/>
</dbReference>
<sequence>MFGNRTKHDGDATGPSATLIIDRPEPGDGTAMWRIARDSRVLDLNSSYAYLLWARDFAGTSVVARSGDDVVGFVSGYLRPDAPGTLFVWQVAVDASHRGKGVALTMLRELVDRAHARGARLLETTITSDNEPSIRLFTSLAREAGVALERGPLFTGELFPDAHEAEDLYRLGPWPS</sequence>
<dbReference type="InterPro" id="IPR000182">
    <property type="entry name" value="GNAT_dom"/>
</dbReference>
<dbReference type="CDD" id="cd04301">
    <property type="entry name" value="NAT_SF"/>
    <property type="match status" value="1"/>
</dbReference>
<evidence type="ECO:0000313" key="12">
    <source>
        <dbReference type="Proteomes" id="UP000199623"/>
    </source>
</evidence>
<dbReference type="STRING" id="200378.SAMN05216553_11095"/>
<comment type="similarity">
    <text evidence="3 9">Belongs to the acetyltransferase family. EctA subfamily.</text>
</comment>
<evidence type="ECO:0000256" key="6">
    <source>
        <dbReference type="ARBA" id="ARBA00022679"/>
    </source>
</evidence>
<dbReference type="SUPFAM" id="SSF55729">
    <property type="entry name" value="Acyl-CoA N-acyltransferases (Nat)"/>
    <property type="match status" value="1"/>
</dbReference>
<dbReference type="EC" id="2.3.1.178" evidence="4 9"/>
<dbReference type="RefSeq" id="WP_090052345.1">
    <property type="nucleotide sequence ID" value="NZ_FNCC01000010.1"/>
</dbReference>
<dbReference type="GO" id="GO:0019491">
    <property type="term" value="P:ectoine biosynthetic process"/>
    <property type="evidence" value="ECO:0007669"/>
    <property type="project" value="UniProtKB-UniPathway"/>
</dbReference>
<feature type="domain" description="N-acetyltransferase" evidence="10">
    <location>
        <begin position="19"/>
        <end position="166"/>
    </location>
</feature>
<evidence type="ECO:0000256" key="2">
    <source>
        <dbReference type="ARBA" id="ARBA00004978"/>
    </source>
</evidence>
<evidence type="ECO:0000256" key="8">
    <source>
        <dbReference type="ARBA" id="ARBA00048924"/>
    </source>
</evidence>
<dbReference type="OrthoDB" id="2436196at2"/>
<evidence type="ECO:0000256" key="4">
    <source>
        <dbReference type="ARBA" id="ARBA00012355"/>
    </source>
</evidence>
<evidence type="ECO:0000256" key="3">
    <source>
        <dbReference type="ARBA" id="ARBA00010712"/>
    </source>
</evidence>
<proteinExistence type="inferred from homology"/>